<feature type="region of interest" description="Disordered" evidence="1">
    <location>
        <begin position="28"/>
        <end position="73"/>
    </location>
</feature>
<feature type="compositionally biased region" description="Low complexity" evidence="1">
    <location>
        <begin position="256"/>
        <end position="269"/>
    </location>
</feature>
<dbReference type="EMBL" id="BMDH01000001">
    <property type="protein sequence ID" value="GGI13738.1"/>
    <property type="molecule type" value="Genomic_DNA"/>
</dbReference>
<evidence type="ECO:0000259" key="3">
    <source>
        <dbReference type="Pfam" id="PF13240"/>
    </source>
</evidence>
<evidence type="ECO:0000313" key="5">
    <source>
        <dbReference type="Proteomes" id="UP000619536"/>
    </source>
</evidence>
<dbReference type="Proteomes" id="UP000619536">
    <property type="component" value="Unassembled WGS sequence"/>
</dbReference>
<evidence type="ECO:0000313" key="4">
    <source>
        <dbReference type="EMBL" id="GGI13738.1"/>
    </source>
</evidence>
<keyword evidence="5" id="KW-1185">Reference proteome</keyword>
<sequence length="400" mass="43649">MFCVNCGTRLDEDAQFCSNCGSPIASPADPSIEQEPNTQQPYTQIPVTPPYQPNMDAPQTASTQQPIPQKPTKNNKKKIIALVSVLAAIIVLAIVGVLAWWFISGHNDSAAQESTSAQSQNSATDTEDDNNSDTSDATAKNTDKKQSKKQNKACATSLQFEPKRVRTQELDHTAVVAGTFTSSCDTYSLDNNNVEIRISDQHGIIAAAVFDFSEQPIELTDGESGSVSLAFTQDQSFIPAHEPAITLQAKVTLHSSSKGKSSTSTTSSGRRVGASILTEDEIEQASKNALQREIDSDRQAAQSFMTSYTTQLSSKIEGMTAEGKTWTSKDIWEEFIKYTAKHPQARLLWSADWPTYTKHGNGTNYYVIISGESFGSIESGEQWCAQQGYNQDNCMVVDLQ</sequence>
<keyword evidence="2" id="KW-1133">Transmembrane helix</keyword>
<comment type="caution">
    <text evidence="4">The sequence shown here is derived from an EMBL/GenBank/DDBJ whole genome shotgun (WGS) entry which is preliminary data.</text>
</comment>
<evidence type="ECO:0000256" key="1">
    <source>
        <dbReference type="SAM" id="MobiDB-lite"/>
    </source>
</evidence>
<organism evidence="4 5">
    <name type="scientific">Galliscardovia ingluviei</name>
    <dbReference type="NCBI Taxonomy" id="1769422"/>
    <lineage>
        <taxon>Bacteria</taxon>
        <taxon>Bacillati</taxon>
        <taxon>Actinomycetota</taxon>
        <taxon>Actinomycetes</taxon>
        <taxon>Bifidobacteriales</taxon>
        <taxon>Bifidobacteriaceae</taxon>
        <taxon>Galliscardovia</taxon>
    </lineage>
</organism>
<feature type="region of interest" description="Disordered" evidence="1">
    <location>
        <begin position="113"/>
        <end position="155"/>
    </location>
</feature>
<dbReference type="AlphaFoldDB" id="A0A8J3AG71"/>
<accession>A0A8J3AG71</accession>
<dbReference type="RefSeq" id="WP_188354864.1">
    <property type="nucleotide sequence ID" value="NZ_BMDH01000001.1"/>
</dbReference>
<feature type="compositionally biased region" description="Polar residues" evidence="1">
    <location>
        <begin position="57"/>
        <end position="67"/>
    </location>
</feature>
<dbReference type="Pfam" id="PF13240">
    <property type="entry name" value="Zn_Ribbon_1"/>
    <property type="match status" value="1"/>
</dbReference>
<keyword evidence="2" id="KW-0812">Transmembrane</keyword>
<gene>
    <name evidence="4" type="ORF">GCM10007377_07460</name>
</gene>
<reference evidence="4" key="2">
    <citation type="submission" date="2020-09" db="EMBL/GenBank/DDBJ databases">
        <authorList>
            <person name="Sun Q."/>
            <person name="Sedlacek I."/>
        </authorList>
    </citation>
    <scope>NUCLEOTIDE SEQUENCE</scope>
    <source>
        <strain evidence="4">CCM 8606</strain>
    </source>
</reference>
<feature type="domain" description="Zinc-ribbon" evidence="3">
    <location>
        <begin position="2"/>
        <end position="24"/>
    </location>
</feature>
<keyword evidence="2" id="KW-0472">Membrane</keyword>
<proteinExistence type="predicted"/>
<feature type="transmembrane region" description="Helical" evidence="2">
    <location>
        <begin position="79"/>
        <end position="103"/>
    </location>
</feature>
<dbReference type="InterPro" id="IPR026870">
    <property type="entry name" value="Zinc_ribbon_dom"/>
</dbReference>
<name>A0A8J3AG71_9BIFI</name>
<reference evidence="4" key="1">
    <citation type="journal article" date="2014" name="Int. J. Syst. Evol. Microbiol.">
        <title>Complete genome sequence of Corynebacterium casei LMG S-19264T (=DSM 44701T), isolated from a smear-ripened cheese.</title>
        <authorList>
            <consortium name="US DOE Joint Genome Institute (JGI-PGF)"/>
            <person name="Walter F."/>
            <person name="Albersmeier A."/>
            <person name="Kalinowski J."/>
            <person name="Ruckert C."/>
        </authorList>
    </citation>
    <scope>NUCLEOTIDE SEQUENCE</scope>
    <source>
        <strain evidence="4">CCM 8606</strain>
    </source>
</reference>
<feature type="compositionally biased region" description="Polar residues" evidence="1">
    <location>
        <begin position="34"/>
        <end position="46"/>
    </location>
</feature>
<feature type="compositionally biased region" description="Low complexity" evidence="1">
    <location>
        <begin position="113"/>
        <end position="124"/>
    </location>
</feature>
<evidence type="ECO:0000256" key="2">
    <source>
        <dbReference type="SAM" id="Phobius"/>
    </source>
</evidence>
<protein>
    <recommendedName>
        <fullName evidence="3">Zinc-ribbon domain-containing protein</fullName>
    </recommendedName>
</protein>
<feature type="region of interest" description="Disordered" evidence="1">
    <location>
        <begin position="256"/>
        <end position="277"/>
    </location>
</feature>